<organism evidence="2 3">
    <name type="scientific">Champsocephalus gunnari</name>
    <name type="common">Mackerel icefish</name>
    <dbReference type="NCBI Taxonomy" id="52237"/>
    <lineage>
        <taxon>Eukaryota</taxon>
        <taxon>Metazoa</taxon>
        <taxon>Chordata</taxon>
        <taxon>Craniata</taxon>
        <taxon>Vertebrata</taxon>
        <taxon>Euteleostomi</taxon>
        <taxon>Actinopterygii</taxon>
        <taxon>Neopterygii</taxon>
        <taxon>Teleostei</taxon>
        <taxon>Neoteleostei</taxon>
        <taxon>Acanthomorphata</taxon>
        <taxon>Eupercaria</taxon>
        <taxon>Perciformes</taxon>
        <taxon>Notothenioidei</taxon>
        <taxon>Channichthyidae</taxon>
        <taxon>Champsocephalus</taxon>
    </lineage>
</organism>
<accession>A0AAN8DSX4</accession>
<name>A0AAN8DSX4_CHAGU</name>
<keyword evidence="3" id="KW-1185">Reference proteome</keyword>
<proteinExistence type="predicted"/>
<dbReference type="Proteomes" id="UP001331515">
    <property type="component" value="Unassembled WGS sequence"/>
</dbReference>
<sequence length="99" mass="10732">MEDGVEEVVDLTCEGGEAVVDLTNNDSVLLVDEGPQNRVPSGESYVVSSDEEAPPPQRCSNALPTEDKLLQVGSGDDQLSCLSRHVLGDRRQRPIGRFH</sequence>
<dbReference type="AlphaFoldDB" id="A0AAN8DSX4"/>
<evidence type="ECO:0000313" key="2">
    <source>
        <dbReference type="EMBL" id="KAK5928751.1"/>
    </source>
</evidence>
<reference evidence="2 3" key="1">
    <citation type="journal article" date="2023" name="Mol. Biol. Evol.">
        <title>Genomics of Secondarily Temperate Adaptation in the Only Non-Antarctic Icefish.</title>
        <authorList>
            <person name="Rivera-Colon A.G."/>
            <person name="Rayamajhi N."/>
            <person name="Minhas B.F."/>
            <person name="Madrigal G."/>
            <person name="Bilyk K.T."/>
            <person name="Yoon V."/>
            <person name="Hune M."/>
            <person name="Gregory S."/>
            <person name="Cheng C.H.C."/>
            <person name="Catchen J.M."/>
        </authorList>
    </citation>
    <scope>NUCLEOTIDE SEQUENCE [LARGE SCALE GENOMIC DNA]</scope>
    <source>
        <tissue evidence="2">White muscle</tissue>
    </source>
</reference>
<comment type="caution">
    <text evidence="2">The sequence shown here is derived from an EMBL/GenBank/DDBJ whole genome shotgun (WGS) entry which is preliminary data.</text>
</comment>
<protein>
    <submittedName>
        <fullName evidence="2">Uncharacterized protein</fullName>
    </submittedName>
</protein>
<feature type="region of interest" description="Disordered" evidence="1">
    <location>
        <begin position="32"/>
        <end position="62"/>
    </location>
</feature>
<gene>
    <name evidence="2" type="ORF">CgunFtcFv8_010045</name>
</gene>
<evidence type="ECO:0000313" key="3">
    <source>
        <dbReference type="Proteomes" id="UP001331515"/>
    </source>
</evidence>
<dbReference type="EMBL" id="JAURVH010001517">
    <property type="protein sequence ID" value="KAK5928751.1"/>
    <property type="molecule type" value="Genomic_DNA"/>
</dbReference>
<evidence type="ECO:0000256" key="1">
    <source>
        <dbReference type="SAM" id="MobiDB-lite"/>
    </source>
</evidence>